<evidence type="ECO:0000256" key="1">
    <source>
        <dbReference type="SAM" id="MobiDB-lite"/>
    </source>
</evidence>
<organism evidence="2">
    <name type="scientific">Streptomyces haneummycinicus</name>
    <dbReference type="NCBI Taxonomy" id="3074435"/>
    <lineage>
        <taxon>Bacteria</taxon>
        <taxon>Bacillati</taxon>
        <taxon>Actinomycetota</taxon>
        <taxon>Actinomycetes</taxon>
        <taxon>Kitasatosporales</taxon>
        <taxon>Streptomycetaceae</taxon>
        <taxon>Streptomyces</taxon>
    </lineage>
</organism>
<protein>
    <submittedName>
        <fullName evidence="2">Uncharacterized protein</fullName>
    </submittedName>
</protein>
<proteinExistence type="predicted"/>
<evidence type="ECO:0000313" key="2">
    <source>
        <dbReference type="EMBL" id="BFO15008.1"/>
    </source>
</evidence>
<reference evidence="2" key="1">
    <citation type="submission" date="2024-06" db="EMBL/GenBank/DDBJ databases">
        <authorList>
            <consortium name="consrtm"/>
            <person name="Uemura M."/>
            <person name="Terahara T."/>
        </authorList>
    </citation>
    <scope>NUCLEOTIDE SEQUENCE</scope>
    <source>
        <strain evidence="2">KM77-8</strain>
    </source>
</reference>
<accession>A0AAT9HCA5</accession>
<reference evidence="2" key="2">
    <citation type="submission" date="2024-07" db="EMBL/GenBank/DDBJ databases">
        <title>Streptomyces haneummycinica sp. nov., a new antibiotic-producing actinobacterium isolated from marine sediment.</title>
        <authorList>
            <person name="Uemura M."/>
            <person name="Hamada M."/>
            <person name="Hirano S."/>
            <person name="Kobayashi K."/>
            <person name="Ohshiro T."/>
            <person name="Kobayashi T."/>
            <person name="Terahara T."/>
        </authorList>
    </citation>
    <scope>NUCLEOTIDE SEQUENCE</scope>
    <source>
        <strain evidence="2">KM77-8</strain>
    </source>
</reference>
<gene>
    <name evidence="2" type="ORF">SHKM778_13960</name>
</gene>
<name>A0AAT9HCA5_9ACTN</name>
<sequence>MRVVSGPGRGVRTRPSCRGGAAGAPGRAEEADELEAAAALVGVAGAAAPGLDQAGVPYLADQGAVEEETESDLSLAVSQRVGDQLADQEFRGVDQRLQVPGQELRAGVLTGPAHTAGFAGQGPVADGLGGQALDAGHQQGDVVLAVMGVEGVEDVVADVLQGAEGP</sequence>
<feature type="region of interest" description="Disordered" evidence="1">
    <location>
        <begin position="1"/>
        <end position="28"/>
    </location>
</feature>
<dbReference type="AlphaFoldDB" id="A0AAT9HCA5"/>
<dbReference type="EMBL" id="AP035768">
    <property type="protein sequence ID" value="BFO15008.1"/>
    <property type="molecule type" value="Genomic_DNA"/>
</dbReference>